<dbReference type="Proteomes" id="UP001159428">
    <property type="component" value="Unassembled WGS sequence"/>
</dbReference>
<feature type="domain" description="F5/8 type C" evidence="17">
    <location>
        <begin position="209"/>
        <end position="311"/>
    </location>
</feature>
<feature type="region of interest" description="Disordered" evidence="14">
    <location>
        <begin position="1552"/>
        <end position="1574"/>
    </location>
</feature>
<dbReference type="PROSITE" id="PS50853">
    <property type="entry name" value="FN3"/>
    <property type="match status" value="2"/>
</dbReference>
<dbReference type="SMART" id="SM00607">
    <property type="entry name" value="FTP"/>
    <property type="match status" value="1"/>
</dbReference>
<evidence type="ECO:0000256" key="3">
    <source>
        <dbReference type="ARBA" id="ARBA00022679"/>
    </source>
</evidence>
<dbReference type="InterPro" id="IPR000719">
    <property type="entry name" value="Prot_kinase_dom"/>
</dbReference>
<dbReference type="InterPro" id="IPR008266">
    <property type="entry name" value="Tyr_kinase_AS"/>
</dbReference>
<evidence type="ECO:0000256" key="13">
    <source>
        <dbReference type="ARBA" id="ARBA00023180"/>
    </source>
</evidence>
<dbReference type="Pfam" id="PF07714">
    <property type="entry name" value="PK_Tyr_Ser-Thr"/>
    <property type="match status" value="2"/>
</dbReference>
<feature type="non-terminal residue" evidence="19">
    <location>
        <position position="1"/>
    </location>
</feature>
<dbReference type="InterPro" id="IPR000421">
    <property type="entry name" value="FA58C"/>
</dbReference>
<evidence type="ECO:0000256" key="14">
    <source>
        <dbReference type="SAM" id="MobiDB-lite"/>
    </source>
</evidence>
<keyword evidence="12" id="KW-0675">Receptor</keyword>
<evidence type="ECO:0000256" key="15">
    <source>
        <dbReference type="SAM" id="Phobius"/>
    </source>
</evidence>
<dbReference type="InterPro" id="IPR036116">
    <property type="entry name" value="FN3_sf"/>
</dbReference>
<name>A0AAU9VPY6_9CNID</name>
<dbReference type="EMBL" id="CALNXJ010000002">
    <property type="protein sequence ID" value="CAH3033091.1"/>
    <property type="molecule type" value="Genomic_DNA"/>
</dbReference>
<dbReference type="CDD" id="cd00192">
    <property type="entry name" value="PTKc"/>
    <property type="match status" value="1"/>
</dbReference>
<evidence type="ECO:0000256" key="12">
    <source>
        <dbReference type="ARBA" id="ARBA00023170"/>
    </source>
</evidence>
<evidence type="ECO:0000256" key="5">
    <source>
        <dbReference type="ARBA" id="ARBA00022723"/>
    </source>
</evidence>
<evidence type="ECO:0000259" key="18">
    <source>
        <dbReference type="PROSITE" id="PS50853"/>
    </source>
</evidence>
<dbReference type="PANTHER" id="PTHR24416:SF583">
    <property type="entry name" value="RECEPTOR PROTEIN-TYROSINE KINASE"/>
    <property type="match status" value="1"/>
</dbReference>
<accession>A0AAU9VPY6</accession>
<feature type="domain" description="F5/8 type C" evidence="17">
    <location>
        <begin position="3"/>
        <end position="106"/>
    </location>
</feature>
<evidence type="ECO:0000256" key="10">
    <source>
        <dbReference type="ARBA" id="ARBA00023136"/>
    </source>
</evidence>
<evidence type="ECO:0000259" key="16">
    <source>
        <dbReference type="PROSITE" id="PS50011"/>
    </source>
</evidence>
<evidence type="ECO:0000256" key="9">
    <source>
        <dbReference type="ARBA" id="ARBA00022989"/>
    </source>
</evidence>
<evidence type="ECO:0000259" key="17">
    <source>
        <dbReference type="PROSITE" id="PS50022"/>
    </source>
</evidence>
<feature type="compositionally biased region" description="Basic and acidic residues" evidence="14">
    <location>
        <begin position="1394"/>
        <end position="1403"/>
    </location>
</feature>
<reference evidence="19 20" key="1">
    <citation type="submission" date="2022-05" db="EMBL/GenBank/DDBJ databases">
        <authorList>
            <consortium name="Genoscope - CEA"/>
            <person name="William W."/>
        </authorList>
    </citation>
    <scope>NUCLEOTIDE SEQUENCE [LARGE SCALE GENOMIC DNA]</scope>
</reference>
<dbReference type="GO" id="GO:0004714">
    <property type="term" value="F:transmembrane receptor protein tyrosine kinase activity"/>
    <property type="evidence" value="ECO:0007669"/>
    <property type="project" value="UniProtKB-EC"/>
</dbReference>
<dbReference type="GO" id="GO:0046872">
    <property type="term" value="F:metal ion binding"/>
    <property type="evidence" value="ECO:0007669"/>
    <property type="project" value="UniProtKB-KW"/>
</dbReference>
<evidence type="ECO:0000256" key="8">
    <source>
        <dbReference type="ARBA" id="ARBA00022837"/>
    </source>
</evidence>
<evidence type="ECO:0000256" key="4">
    <source>
        <dbReference type="ARBA" id="ARBA00022692"/>
    </source>
</evidence>
<proteinExistence type="predicted"/>
<dbReference type="EC" id="2.7.10.1" evidence="2"/>
<dbReference type="Gene3D" id="3.30.200.20">
    <property type="entry name" value="Phosphorylase Kinase, domain 1"/>
    <property type="match status" value="1"/>
</dbReference>
<evidence type="ECO:0000256" key="1">
    <source>
        <dbReference type="ARBA" id="ARBA00004479"/>
    </source>
</evidence>
<dbReference type="CDD" id="cd00057">
    <property type="entry name" value="FA58C"/>
    <property type="match status" value="1"/>
</dbReference>
<evidence type="ECO:0000256" key="2">
    <source>
        <dbReference type="ARBA" id="ARBA00011902"/>
    </source>
</evidence>
<protein>
    <recommendedName>
        <fullName evidence="2">receptor protein-tyrosine kinase</fullName>
        <ecNumber evidence="2">2.7.10.1</ecNumber>
    </recommendedName>
</protein>
<keyword evidence="7" id="KW-0418">Kinase</keyword>
<dbReference type="InterPro" id="IPR050122">
    <property type="entry name" value="RTK"/>
</dbReference>
<dbReference type="Gene3D" id="2.60.120.260">
    <property type="entry name" value="Galactose-binding domain-like"/>
    <property type="match status" value="6"/>
</dbReference>
<keyword evidence="11" id="KW-1015">Disulfide bond</keyword>
<dbReference type="PROSITE" id="PS50022">
    <property type="entry name" value="FA58C_3"/>
    <property type="match status" value="4"/>
</dbReference>
<keyword evidence="4 15" id="KW-0812">Transmembrane</keyword>
<dbReference type="InterPro" id="IPR011009">
    <property type="entry name" value="Kinase-like_dom_sf"/>
</dbReference>
<evidence type="ECO:0000256" key="7">
    <source>
        <dbReference type="ARBA" id="ARBA00022777"/>
    </source>
</evidence>
<dbReference type="PROSITE" id="PS50011">
    <property type="entry name" value="PROTEIN_KINASE_DOM"/>
    <property type="match status" value="1"/>
</dbReference>
<evidence type="ECO:0000313" key="20">
    <source>
        <dbReference type="Proteomes" id="UP001159428"/>
    </source>
</evidence>
<keyword evidence="5" id="KW-0479">Metal-binding</keyword>
<evidence type="ECO:0000256" key="6">
    <source>
        <dbReference type="ARBA" id="ARBA00022737"/>
    </source>
</evidence>
<feature type="domain" description="Fibronectin type-III" evidence="18">
    <location>
        <begin position="1082"/>
        <end position="1182"/>
    </location>
</feature>
<dbReference type="SMART" id="SM00231">
    <property type="entry name" value="FA58C"/>
    <property type="match status" value="2"/>
</dbReference>
<keyword evidence="6" id="KW-0677">Repeat</keyword>
<feature type="domain" description="Protein kinase" evidence="16">
    <location>
        <begin position="1248"/>
        <end position="1748"/>
    </location>
</feature>
<feature type="compositionally biased region" description="Basic and acidic residues" evidence="14">
    <location>
        <begin position="1517"/>
        <end position="1540"/>
    </location>
</feature>
<dbReference type="GO" id="GO:0043235">
    <property type="term" value="C:receptor complex"/>
    <property type="evidence" value="ECO:0007669"/>
    <property type="project" value="TreeGrafter"/>
</dbReference>
<dbReference type="InterPro" id="IPR020635">
    <property type="entry name" value="Tyr_kinase_cat_dom"/>
</dbReference>
<evidence type="ECO:0000313" key="19">
    <source>
        <dbReference type="EMBL" id="CAH3033091.1"/>
    </source>
</evidence>
<dbReference type="InterPro" id="IPR001245">
    <property type="entry name" value="Ser-Thr/Tyr_kinase_cat_dom"/>
</dbReference>
<feature type="domain" description="Fibronectin type-III" evidence="18">
    <location>
        <begin position="883"/>
        <end position="986"/>
    </location>
</feature>
<comment type="subcellular location">
    <subcellularLocation>
        <location evidence="1">Membrane</location>
        <topology evidence="1">Single-pass type I membrane protein</topology>
    </subcellularLocation>
</comment>
<dbReference type="GO" id="GO:0005524">
    <property type="term" value="F:ATP binding"/>
    <property type="evidence" value="ECO:0007669"/>
    <property type="project" value="InterPro"/>
</dbReference>
<dbReference type="InterPro" id="IPR008979">
    <property type="entry name" value="Galactose-bd-like_sf"/>
</dbReference>
<feature type="region of interest" description="Disordered" evidence="14">
    <location>
        <begin position="1443"/>
        <end position="1540"/>
    </location>
</feature>
<feature type="domain" description="F5/8 type C" evidence="17">
    <location>
        <begin position="731"/>
        <end position="877"/>
    </location>
</feature>
<dbReference type="PANTHER" id="PTHR24416">
    <property type="entry name" value="TYROSINE-PROTEIN KINASE RECEPTOR"/>
    <property type="match status" value="1"/>
</dbReference>
<keyword evidence="20" id="KW-1185">Reference proteome</keyword>
<dbReference type="Pfam" id="PF00754">
    <property type="entry name" value="F5_F8_type_C"/>
    <property type="match status" value="4"/>
</dbReference>
<dbReference type="SUPFAM" id="SSF49785">
    <property type="entry name" value="Galactose-binding domain-like"/>
    <property type="match status" value="6"/>
</dbReference>
<dbReference type="FunFam" id="2.60.120.260:FF:000016">
    <property type="entry name" value="Contactin-associated protein-like 4 isoform 1"/>
    <property type="match status" value="1"/>
</dbReference>
<dbReference type="Pfam" id="PF00041">
    <property type="entry name" value="fn3"/>
    <property type="match status" value="1"/>
</dbReference>
<feature type="region of interest" description="Disordered" evidence="14">
    <location>
        <begin position="1378"/>
        <end position="1403"/>
    </location>
</feature>
<keyword evidence="3" id="KW-0808">Transferase</keyword>
<dbReference type="SMART" id="SM00219">
    <property type="entry name" value="TyrKc"/>
    <property type="match status" value="1"/>
</dbReference>
<dbReference type="SUPFAM" id="SSF56112">
    <property type="entry name" value="Protein kinase-like (PK-like)"/>
    <property type="match status" value="1"/>
</dbReference>
<keyword evidence="10 15" id="KW-0472">Membrane</keyword>
<dbReference type="PROSITE" id="PS01285">
    <property type="entry name" value="FA58C_1"/>
    <property type="match status" value="3"/>
</dbReference>
<dbReference type="SMART" id="SM00060">
    <property type="entry name" value="FN3"/>
    <property type="match status" value="2"/>
</dbReference>
<keyword evidence="13" id="KW-0325">Glycoprotein</keyword>
<dbReference type="InterPro" id="IPR006585">
    <property type="entry name" value="FTP1"/>
</dbReference>
<feature type="transmembrane region" description="Helical" evidence="15">
    <location>
        <begin position="1191"/>
        <end position="1214"/>
    </location>
</feature>
<comment type="caution">
    <text evidence="19">The sequence shown here is derived from an EMBL/GenBank/DDBJ whole genome shotgun (WGS) entry which is preliminary data.</text>
</comment>
<dbReference type="InterPro" id="IPR003961">
    <property type="entry name" value="FN3_dom"/>
</dbReference>
<dbReference type="Gene3D" id="2.60.40.10">
    <property type="entry name" value="Immunoglobulins"/>
    <property type="match status" value="2"/>
</dbReference>
<dbReference type="SUPFAM" id="SSF49265">
    <property type="entry name" value="Fibronectin type III"/>
    <property type="match status" value="2"/>
</dbReference>
<evidence type="ECO:0000256" key="11">
    <source>
        <dbReference type="ARBA" id="ARBA00023157"/>
    </source>
</evidence>
<dbReference type="Gene3D" id="1.10.510.10">
    <property type="entry name" value="Transferase(Phosphotransferase) domain 1"/>
    <property type="match status" value="1"/>
</dbReference>
<dbReference type="CDD" id="cd00063">
    <property type="entry name" value="FN3"/>
    <property type="match status" value="2"/>
</dbReference>
<feature type="compositionally biased region" description="Low complexity" evidence="14">
    <location>
        <begin position="1381"/>
        <end position="1391"/>
    </location>
</feature>
<feature type="compositionally biased region" description="Basic and acidic residues" evidence="14">
    <location>
        <begin position="1562"/>
        <end position="1574"/>
    </location>
</feature>
<sequence>PGCQYIDLGLGNGYTLDRDFSSSSVLNSNTPAKIGRLNCNGGSSWCAATNDRQAYLQVDFEKLYIICAVSTQGNSQGDEWVRKYTLQSSRDEATWTNYQEAGNVINNKRTHRERIFVVELKLKLRSLARSRNVMTLLFIQIHSETNIFLKGESLRTVKLSKCSNITHLTAISPTKYPHVSGASLEHSIFSCCLVEREFNHHDRSIFTDCFKNPVGVADPRIITDNRMTSSSNHYGLYRAAYGRLNGYRGGGWCSHKTDSNNEWLQVDIGEIIQACGLVIDGERGTSRLWIKAFKLSYSLDELNWETYLDESGEEMVKISLLNNASLFAVPGCQYIDVGIGNGYTLDRDFSSSSALNANTPAKDGRLNYNGGSSWCAATNDRQPYLQVDFEKLYIICAVSTQGNSQGDEWVRKYTLQSSRDGTNWTGYQEAGILKVFSGNFNRKETIKQILCSELVAKRLRFIPQEHYGNCCMRVEIYGIPLAADNLALEKPAFQSSIFLIAMNVNYARRAVDGVKNTNRNYCANTGGMDPVPFWGVDFEQVLPVSEVFIGDCCGEHLNSAEIMVGYLDCRKRWSYVKLKFSPQLDQLPFFLLDLALYQSASQSSTRSNYTADKAVDGVIHSCATTQSQQDPWWKVDLGASWVVAKVIVTYKSQMEGLQVWIGGFRESRSSNLLCGGKPLSKTFLNISQRLTIYCLPRLVGKFVFIEDSGANRTLSLCEVQVYSERGTSNACQTQAINLANSNIHSDKRFTASSFLANNEPYKARLRNTLGAWLPSSNNNTNDYLEVELGDVFFICAVATQGHPLREQWTRSYKLHLFLRNWITYKENNSEKIFSGGSGSQHEVVKQFLVEVTRARIVRFQPVDYYIHKVLRVEVYGTKTPAASPVHPVIKNKEKEIFHNSSIKWNSPNANGCPVSMFSVYYKAIKSRNEESAWHRINTSSDANELSCSSLPLECGTDYEFKVSAWNDVGTSDFSESWQVKSITGYPAIVNRTNQVKGSVVVVRWKPCTVSLFTIYHREILSEGKSHWKAVNVSRHETSYDLHLGCQNEHEIAVTAWNSSAETPLTAILKHGRFWRVRTFGGKPSPPIIKSKEVQMSGCDVNLKWSSPQDNDCPLTMYTIYYREVQSLGEDEYWHHINVTMDSTSTSLTSLNCNSEYFFKVTAWNELGESNTSKEWRIKTGQVTDISRGRTLSIAVFVGCGLFILLTVGILCFMIRQRRKKKENSRPQSKKVGKHIVPLLLKEIPPERVTIMEELGRGAFGKVHKGILKEMPKVEVFFKPKEEREDHIKEGRVVAVKLLHERAGEEGQEQFVREISFMQRVGTHSNVLGMIGYWDRSEPIMLILEYVPHGDLLQWLRNKRQQVKCKNGIDGVVFESVDDLSDSSASSNGAASTGKSEDEGFHDSGEKLTTVQEFKEVSEKQDVRVTSEVLMTLVEQPFTDDKRNDTEVLGIKTPQTDFPSGLEGEKNSRSQQSNGLNHMDVTLPTESANTALPSVSANTGLEDFNPDVRPSSGSGDDLNIKKTEDENGNEDKGREGMKSSIDEEGTIGISFESARSLPQPQENMERQQETSEAGEKAVDFTVQDVLCFAWQIARGMEYLASKGFVHRDLAARNILIGEDRAVKIADFGLLRHTYGDIYEVKNTRKLPIKWMAPESLDSGVYTSKSDVWSFGVLLWELCTMGGIPYPGISNRELLRLLKSGYRLEKPAICSDELYELMLDCWRVDPEERPSFEQLITRIEEMMTRDTPYFDLNEDYESVASNTETTPETDQPHA</sequence>
<dbReference type="GO" id="GO:0007169">
    <property type="term" value="P:cell surface receptor protein tyrosine kinase signaling pathway"/>
    <property type="evidence" value="ECO:0007669"/>
    <property type="project" value="TreeGrafter"/>
</dbReference>
<keyword evidence="8" id="KW-0106">Calcium</keyword>
<feature type="compositionally biased region" description="Polar residues" evidence="14">
    <location>
        <begin position="1483"/>
        <end position="1498"/>
    </location>
</feature>
<dbReference type="InterPro" id="IPR013783">
    <property type="entry name" value="Ig-like_fold"/>
</dbReference>
<organism evidence="19 20">
    <name type="scientific">Pocillopora meandrina</name>
    <dbReference type="NCBI Taxonomy" id="46732"/>
    <lineage>
        <taxon>Eukaryota</taxon>
        <taxon>Metazoa</taxon>
        <taxon>Cnidaria</taxon>
        <taxon>Anthozoa</taxon>
        <taxon>Hexacorallia</taxon>
        <taxon>Scleractinia</taxon>
        <taxon>Astrocoeniina</taxon>
        <taxon>Pocilloporidae</taxon>
        <taxon>Pocillopora</taxon>
    </lineage>
</organism>
<dbReference type="PROSITE" id="PS00109">
    <property type="entry name" value="PROTEIN_KINASE_TYR"/>
    <property type="match status" value="1"/>
</dbReference>
<feature type="domain" description="F5/8 type C" evidence="17">
    <location>
        <begin position="332"/>
        <end position="479"/>
    </location>
</feature>
<dbReference type="GO" id="GO:0005886">
    <property type="term" value="C:plasma membrane"/>
    <property type="evidence" value="ECO:0007669"/>
    <property type="project" value="TreeGrafter"/>
</dbReference>
<keyword evidence="9 15" id="KW-1133">Transmembrane helix</keyword>
<dbReference type="FunFam" id="1.10.510.10:FF:000462">
    <property type="entry name" value="Receptor tyrosine kinase"/>
    <property type="match status" value="1"/>
</dbReference>
<gene>
    <name evidence="19" type="ORF">PMEA_00010913</name>
</gene>